<dbReference type="EMBL" id="CP163440">
    <property type="protein sequence ID" value="XDQ66132.1"/>
    <property type="molecule type" value="Genomic_DNA"/>
</dbReference>
<organism evidence="3">
    <name type="scientific">Streptomyces sp. R35</name>
    <dbReference type="NCBI Taxonomy" id="3238630"/>
    <lineage>
        <taxon>Bacteria</taxon>
        <taxon>Bacillati</taxon>
        <taxon>Actinomycetota</taxon>
        <taxon>Actinomycetes</taxon>
        <taxon>Kitasatosporales</taxon>
        <taxon>Streptomycetaceae</taxon>
        <taxon>Streptomyces</taxon>
    </lineage>
</organism>
<accession>A0AB39SD26</accession>
<proteinExistence type="predicted"/>
<feature type="compositionally biased region" description="Basic and acidic residues" evidence="1">
    <location>
        <begin position="590"/>
        <end position="602"/>
    </location>
</feature>
<feature type="compositionally biased region" description="Gly residues" evidence="1">
    <location>
        <begin position="577"/>
        <end position="586"/>
    </location>
</feature>
<dbReference type="InterPro" id="IPR024983">
    <property type="entry name" value="CHAT_dom"/>
</dbReference>
<feature type="domain" description="CHAT" evidence="2">
    <location>
        <begin position="953"/>
        <end position="1273"/>
    </location>
</feature>
<feature type="compositionally biased region" description="Low complexity" evidence="1">
    <location>
        <begin position="208"/>
        <end position="229"/>
    </location>
</feature>
<sequence>MVSEARQDDDGTGLAELREKATDAVLEARRLLNVSGSRPAAETLGPVIDQLAGVEAALARENEDFSAVFVHLGLLLGTRCLNGRESATSESKERAEALRRLRWADRIGPSDNPLVVEARMMLIFLLAPWALPRTDGTRTALLDALLAAADQRVLTESLLRDLTEAKKVVDRIAEAPLGPELQRQTARVKRDIEQMLASGSAHPDTTEEPAAATANAAAPETATTGTAAPGHAQDTVAPDDTVAPENADAPESALLDAVRGLVALAGSRSTPQFTRILVWLANALHSRTGDHYNEVLELDPDVVPLLCQAAAGGGAGADGVRGGADLALRAFHALPRDAPERARVARLHAYLLVTAELLEPGSVDFATAERPTPEPGGDSGNPFDDWPAGLTPEPGLVPHLDSHLRDFVTHLGVRERRFAAHFDRLLAYRTGDPGYLEDAATLLREAVDASPADSWWALALQVELAEVLEQAASHGGSFHDADVSLATMRGLAATLERDGSLPPDAPFALSLALSTADGELSHAQRTGNHEALPRLIDELRGRYAALPPDSSWRGELAKRLSRLEELRVDTQEATGRGLPGGAGGRGAARTGDHAAEREVTAERDVAAERELLERDLAEIRRKLDEPQVYHEQEYDRRARLGLRLLLAVVRGEDDPALLDEAIGELTRVRALLAEGRGRTQCVDVLTKLAEAHTMRAARGGPRAGDDMRAFVEITREALDELAADVLLQIGADHGLSSALNGALLSRRLAFVAFLTHRPADAVADLERGRALVLQAADASRSIPERLDAAGHPGLARQWRAQVPPDRLRPETSHAPPPPAGGPPIPSGLRRGALAALGVRPGAGEGSGTRQLVGIADVAELTAGLAATGTDALVYLIPGTPLPSRSFPGHALILRPGAHPAILPLPELLASDSPPLERYFFAAAERSRSLADPAMSPSWRAAYEVEWQAALSALCDWAWKAVMGPVLSAVRPVLAAQWPLARPPRIVLVPCGRLGAVPWHAARIRGLGQHGHRYACQEAVLSYAPSGTQFLAAATRRRMPPAAGRQVLVADPELTLPWAEVETAALRAACYPDALCYGEFVTTGEVPDAAGTPADLLAVLPGGASPASLVHLSCHAIAAPRPTDSALWLAGPPGASQDAGRLTVAGILDGAAGRRTDTAGPLVVLSACETDLSTRHHDEALTLATALVTGGAADVVGSRWAVRDGPTAVMMAVFHHHLTTGALAPPDALRAAQLWMLNPHRELPVTLDGPLRREATRPDLHRLYHWAAFTHQGNPASALTG</sequence>
<evidence type="ECO:0000313" key="3">
    <source>
        <dbReference type="EMBL" id="XDQ66132.1"/>
    </source>
</evidence>
<feature type="region of interest" description="Disordered" evidence="1">
    <location>
        <begin position="199"/>
        <end position="246"/>
    </location>
</feature>
<evidence type="ECO:0000256" key="1">
    <source>
        <dbReference type="SAM" id="MobiDB-lite"/>
    </source>
</evidence>
<dbReference type="RefSeq" id="WP_369263090.1">
    <property type="nucleotide sequence ID" value="NZ_CP163440.1"/>
</dbReference>
<feature type="region of interest" description="Disordered" evidence="1">
    <location>
        <begin position="568"/>
        <end position="602"/>
    </location>
</feature>
<gene>
    <name evidence="3" type="ORF">AB5J50_37655</name>
</gene>
<evidence type="ECO:0000259" key="2">
    <source>
        <dbReference type="Pfam" id="PF12770"/>
    </source>
</evidence>
<dbReference type="Pfam" id="PF12770">
    <property type="entry name" value="CHAT"/>
    <property type="match status" value="1"/>
</dbReference>
<name>A0AB39SD26_9ACTN</name>
<reference evidence="3" key="1">
    <citation type="submission" date="2024-07" db="EMBL/GenBank/DDBJ databases">
        <authorList>
            <person name="Yu S.T."/>
        </authorList>
    </citation>
    <scope>NUCLEOTIDE SEQUENCE</scope>
    <source>
        <strain evidence="3">R35</strain>
    </source>
</reference>
<feature type="compositionally biased region" description="Pro residues" evidence="1">
    <location>
        <begin position="814"/>
        <end position="825"/>
    </location>
</feature>
<dbReference type="AlphaFoldDB" id="A0AB39SD26"/>
<feature type="region of interest" description="Disordered" evidence="1">
    <location>
        <begin position="805"/>
        <end position="827"/>
    </location>
</feature>
<protein>
    <submittedName>
        <fullName evidence="3">CHAT domain-containing protein</fullName>
    </submittedName>
</protein>